<dbReference type="Proteomes" id="UP000316905">
    <property type="component" value="Unassembled WGS sequence"/>
</dbReference>
<reference evidence="1 2" key="1">
    <citation type="journal article" date="2015" name="Stand. Genomic Sci.">
        <title>Genomic Encyclopedia of Bacterial and Archaeal Type Strains, Phase III: the genomes of soil and plant-associated and newly described type strains.</title>
        <authorList>
            <person name="Whitman W.B."/>
            <person name="Woyke T."/>
            <person name="Klenk H.P."/>
            <person name="Zhou Y."/>
            <person name="Lilburn T.G."/>
            <person name="Beck B.J."/>
            <person name="De Vos P."/>
            <person name="Vandamme P."/>
            <person name="Eisen J.A."/>
            <person name="Garrity G."/>
            <person name="Hugenholtz P."/>
            <person name="Kyrpides N.C."/>
        </authorList>
    </citation>
    <scope>NUCLEOTIDE SEQUENCE [LARGE SCALE GENOMIC DNA]</scope>
    <source>
        <strain evidence="1 2">CGMCC 1.6858</strain>
    </source>
</reference>
<accession>A0A562PM45</accession>
<sequence length="56" mass="5979">MKQSKDTAKSLLAAQLQAEARRLAGGITSVERKFLAVSLAKGKELEPDGRLAGVRL</sequence>
<comment type="caution">
    <text evidence="1">The sequence shown here is derived from an EMBL/GenBank/DDBJ whole genome shotgun (WGS) entry which is preliminary data.</text>
</comment>
<organism evidence="1 2">
    <name type="scientific">Pseudomonas duriflava</name>
    <dbReference type="NCBI Taxonomy" id="459528"/>
    <lineage>
        <taxon>Bacteria</taxon>
        <taxon>Pseudomonadati</taxon>
        <taxon>Pseudomonadota</taxon>
        <taxon>Gammaproteobacteria</taxon>
        <taxon>Pseudomonadales</taxon>
        <taxon>Pseudomonadaceae</taxon>
        <taxon>Pseudomonas</taxon>
    </lineage>
</organism>
<proteinExistence type="predicted"/>
<keyword evidence="2" id="KW-1185">Reference proteome</keyword>
<dbReference type="AlphaFoldDB" id="A0A562PM45"/>
<evidence type="ECO:0000313" key="1">
    <source>
        <dbReference type="EMBL" id="TWI45541.1"/>
    </source>
</evidence>
<evidence type="ECO:0000313" key="2">
    <source>
        <dbReference type="Proteomes" id="UP000316905"/>
    </source>
</evidence>
<protein>
    <submittedName>
        <fullName evidence="1">Uncharacterized protein</fullName>
    </submittedName>
</protein>
<dbReference type="EMBL" id="VLKY01000038">
    <property type="protein sequence ID" value="TWI45541.1"/>
    <property type="molecule type" value="Genomic_DNA"/>
</dbReference>
<name>A0A562PM45_9PSED</name>
<gene>
    <name evidence="1" type="ORF">IQ22_04631</name>
</gene>
<dbReference type="RefSeq" id="WP_167654202.1">
    <property type="nucleotide sequence ID" value="NZ_VLKY01000038.1"/>
</dbReference>